<feature type="compositionally biased region" description="Polar residues" evidence="1">
    <location>
        <begin position="746"/>
        <end position="760"/>
    </location>
</feature>
<dbReference type="AlphaFoldDB" id="A0A177VFX4"/>
<dbReference type="InterPro" id="IPR009027">
    <property type="entry name" value="Ribosomal_bL9/RNase_H1_N"/>
</dbReference>
<dbReference type="InterPro" id="IPR011320">
    <property type="entry name" value="RNase_H1_N"/>
</dbReference>
<dbReference type="SUPFAM" id="SSF55658">
    <property type="entry name" value="L9 N-domain-like"/>
    <property type="match status" value="1"/>
</dbReference>
<feature type="compositionally biased region" description="Low complexity" evidence="1">
    <location>
        <begin position="179"/>
        <end position="190"/>
    </location>
</feature>
<organism evidence="4 5">
    <name type="scientific">Tilletia caries</name>
    <name type="common">wheat bunt fungus</name>
    <dbReference type="NCBI Taxonomy" id="13290"/>
    <lineage>
        <taxon>Eukaryota</taxon>
        <taxon>Fungi</taxon>
        <taxon>Dikarya</taxon>
        <taxon>Basidiomycota</taxon>
        <taxon>Ustilaginomycotina</taxon>
        <taxon>Exobasidiomycetes</taxon>
        <taxon>Tilletiales</taxon>
        <taxon>Tilletiaceae</taxon>
        <taxon>Tilletia</taxon>
    </lineage>
</organism>
<accession>A0A177VFX4</accession>
<feature type="compositionally biased region" description="Basic and acidic residues" evidence="1">
    <location>
        <begin position="11"/>
        <end position="20"/>
    </location>
</feature>
<dbReference type="InterPro" id="IPR037056">
    <property type="entry name" value="RNase_H1_N_sf"/>
</dbReference>
<comment type="caution">
    <text evidence="4">The sequence shown here is derived from an EMBL/GenBank/DDBJ whole genome shotgun (WGS) entry which is preliminary data.</text>
</comment>
<evidence type="ECO:0000259" key="2">
    <source>
        <dbReference type="Pfam" id="PF01693"/>
    </source>
</evidence>
<feature type="compositionally biased region" description="Low complexity" evidence="1">
    <location>
        <begin position="28"/>
        <end position="49"/>
    </location>
</feature>
<reference evidence="4" key="2">
    <citation type="journal article" date="2019" name="IMA Fungus">
        <title>Genome sequencing and comparison of five Tilletia species to identify candidate genes for the detection of regulated species infecting wheat.</title>
        <authorList>
            <person name="Nguyen H.D.T."/>
            <person name="Sultana T."/>
            <person name="Kesanakurti P."/>
            <person name="Hambleton S."/>
        </authorList>
    </citation>
    <scope>NUCLEOTIDE SEQUENCE</scope>
    <source>
        <strain evidence="4">DAOMC 238032</strain>
    </source>
</reference>
<dbReference type="EMBL" id="CAJHJG010003088">
    <property type="protein sequence ID" value="CAD6926222.1"/>
    <property type="molecule type" value="Genomic_DNA"/>
</dbReference>
<feature type="compositionally biased region" description="Polar residues" evidence="1">
    <location>
        <begin position="253"/>
        <end position="268"/>
    </location>
</feature>
<proteinExistence type="predicted"/>
<dbReference type="EMBL" id="LWDD02000001">
    <property type="protein sequence ID" value="KAE8265808.1"/>
    <property type="molecule type" value="Genomic_DNA"/>
</dbReference>
<feature type="compositionally biased region" description="Basic and acidic residues" evidence="1">
    <location>
        <begin position="635"/>
        <end position="645"/>
    </location>
</feature>
<sequence>MSAPINIRNNAAREPHTSISLKDRVVRSFSLRKGSRSTSSSKSPAAADSRNTKDGVLSSSASPVASPTDFIRSRHSVDSRRPTSSGSGTGFGVRAFGFGTKPSSPLAQSSFTPNPFENDTVTLSPSAHGLTGAHSKVSTSVGANAARTLAVPPSPSFQPKRVQGTRQGHSHSQSHNNISLLSRSLSRSKYLGGGGGKERKVEQKEESHFADDSYLVVSPSSSSRSPLSNSNSYDGSGARLDRQMGKVGKATRSRSITRQLKNAATTNAYPDDRDRDADSLLSQRPLLRSRSFDSLVPSLLGDYAPSPRILVQSTKRAEPLERLSAPLTKNVFSIQRMPWAEEDDDGSGARGDVDQAVPAQRAGGEGEGGQEETGRSRERAQTADGRLGLLKAASSSANHGKADEFELMEDLKAPIMLRTSSASTIASSNLHQTHLQQHRPPGSSSLPPPSPARSPATSPALAATRMTGGSTVAGGESGQQRSLREHWTRELEGKMGPFIVVERGWKKGIYTSGEEAARQIRDFPGPKVRKVDSAAEAIDIIAAHQPVTPSATTAEGLLARSGSLRNNVASSYGAAGARAGRFLGLDVAEEEGVDGEQVVGGAVPSASGESRRGVGRGPGGGGAGLSYAARRAARLRAEAEAREKAASGSGDGDGEGEGDAEADGDQVGSLAEDGGRRRRRAEYGRSPMDAFPSSARGLVSFEEDHQARDSHSYQQDQASPMRRGFSTRDRTRTRSGGLGPSPSLSRQKQQASTKRPSTANRAAELEYGFLVDSSSNAAAAARRGEGAGAPRMGYAYASALGATVTVQRAHTISGAR</sequence>
<feature type="compositionally biased region" description="Polar residues" evidence="1">
    <location>
        <begin position="101"/>
        <end position="125"/>
    </location>
</feature>
<evidence type="ECO:0000313" key="6">
    <source>
        <dbReference type="Proteomes" id="UP000836402"/>
    </source>
</evidence>
<feature type="compositionally biased region" description="Basic and acidic residues" evidence="1">
    <location>
        <begin position="702"/>
        <end position="711"/>
    </location>
</feature>
<reference evidence="4" key="1">
    <citation type="submission" date="2016-04" db="EMBL/GenBank/DDBJ databases">
        <authorList>
            <person name="Nguyen H.D."/>
            <person name="Kesanakurti P."/>
            <person name="Cullis J."/>
            <person name="Levesque C.A."/>
            <person name="Hambleton S."/>
        </authorList>
    </citation>
    <scope>NUCLEOTIDE SEQUENCE</scope>
    <source>
        <strain evidence="4">DAOMC 238032</strain>
    </source>
</reference>
<feature type="compositionally biased region" description="Gly residues" evidence="1">
    <location>
        <begin position="615"/>
        <end position="624"/>
    </location>
</feature>
<dbReference type="Pfam" id="PF01693">
    <property type="entry name" value="Cauli_VI"/>
    <property type="match status" value="1"/>
</dbReference>
<feature type="region of interest" description="Disordered" evidence="1">
    <location>
        <begin position="25"/>
        <end position="277"/>
    </location>
</feature>
<gene>
    <name evidence="4" type="ORF">A4X03_0g26</name>
    <name evidence="3" type="ORF">JKIAZH3_G2801</name>
</gene>
<protein>
    <recommendedName>
        <fullName evidence="2">Ribonuclease H1 N-terminal domain-containing protein</fullName>
    </recommendedName>
</protein>
<feature type="compositionally biased region" description="Acidic residues" evidence="1">
    <location>
        <begin position="652"/>
        <end position="664"/>
    </location>
</feature>
<feature type="compositionally biased region" description="Polar residues" evidence="1">
    <location>
        <begin position="164"/>
        <end position="178"/>
    </location>
</feature>
<feature type="compositionally biased region" description="Basic and acidic residues" evidence="1">
    <location>
        <begin position="196"/>
        <end position="211"/>
    </location>
</feature>
<name>A0A177VFX4_9BASI</name>
<feature type="compositionally biased region" description="Low complexity" evidence="1">
    <location>
        <begin position="56"/>
        <end position="67"/>
    </location>
</feature>
<evidence type="ECO:0000313" key="4">
    <source>
        <dbReference type="EMBL" id="KAE8265808.1"/>
    </source>
</evidence>
<feature type="compositionally biased region" description="Low complexity" evidence="1">
    <location>
        <begin position="213"/>
        <end position="233"/>
    </location>
</feature>
<dbReference type="Gene3D" id="3.40.970.10">
    <property type="entry name" value="Ribonuclease H1, N-terminal domain"/>
    <property type="match status" value="1"/>
</dbReference>
<feature type="region of interest" description="Disordered" evidence="1">
    <location>
        <begin position="593"/>
        <end position="761"/>
    </location>
</feature>
<feature type="domain" description="Ribonuclease H1 N-terminal" evidence="2">
    <location>
        <begin position="500"/>
        <end position="537"/>
    </location>
</feature>
<evidence type="ECO:0000313" key="3">
    <source>
        <dbReference type="EMBL" id="CAD6926222.1"/>
    </source>
</evidence>
<feature type="region of interest" description="Disordered" evidence="1">
    <location>
        <begin position="430"/>
        <end position="461"/>
    </location>
</feature>
<evidence type="ECO:0000256" key="1">
    <source>
        <dbReference type="SAM" id="MobiDB-lite"/>
    </source>
</evidence>
<feature type="compositionally biased region" description="Basic and acidic residues" evidence="1">
    <location>
        <begin position="372"/>
        <end position="381"/>
    </location>
</feature>
<feature type="compositionally biased region" description="Basic and acidic residues" evidence="1">
    <location>
        <begin position="71"/>
        <end position="81"/>
    </location>
</feature>
<feature type="compositionally biased region" description="Low complexity" evidence="1">
    <location>
        <begin position="595"/>
        <end position="608"/>
    </location>
</feature>
<dbReference type="Proteomes" id="UP000836402">
    <property type="component" value="Unassembled WGS sequence"/>
</dbReference>
<feature type="region of interest" description="Disordered" evidence="1">
    <location>
        <begin position="341"/>
        <end position="382"/>
    </location>
</feature>
<reference evidence="3" key="3">
    <citation type="submission" date="2020-10" db="EMBL/GenBank/DDBJ databases">
        <authorList>
            <person name="Sedaghatjoo S."/>
        </authorList>
    </citation>
    <scope>NUCLEOTIDE SEQUENCE</scope>
    <source>
        <strain evidence="3">AZH3</strain>
    </source>
</reference>
<dbReference type="Proteomes" id="UP000077671">
    <property type="component" value="Unassembled WGS sequence"/>
</dbReference>
<evidence type="ECO:0000313" key="5">
    <source>
        <dbReference type="Proteomes" id="UP000077671"/>
    </source>
</evidence>
<feature type="region of interest" description="Disordered" evidence="1">
    <location>
        <begin position="1"/>
        <end position="20"/>
    </location>
</feature>
<keyword evidence="6" id="KW-1185">Reference proteome</keyword>